<evidence type="ECO:0000313" key="2">
    <source>
        <dbReference type="EMBL" id="KAJ5449577.1"/>
    </source>
</evidence>
<comment type="caution">
    <text evidence="2">The sequence shown here is derived from an EMBL/GenBank/DDBJ whole genome shotgun (WGS) entry which is preliminary data.</text>
</comment>
<dbReference type="GeneID" id="81599651"/>
<evidence type="ECO:0000313" key="3">
    <source>
        <dbReference type="Proteomes" id="UP001213681"/>
    </source>
</evidence>
<accession>A0AAD6G1C3</accession>
<feature type="region of interest" description="Disordered" evidence="1">
    <location>
        <begin position="60"/>
        <end position="81"/>
    </location>
</feature>
<protein>
    <submittedName>
        <fullName evidence="2">Uncharacterized protein</fullName>
    </submittedName>
</protein>
<evidence type="ECO:0000256" key="1">
    <source>
        <dbReference type="SAM" id="MobiDB-lite"/>
    </source>
</evidence>
<reference evidence="2" key="1">
    <citation type="submission" date="2022-12" db="EMBL/GenBank/DDBJ databases">
        <authorList>
            <person name="Petersen C."/>
        </authorList>
    </citation>
    <scope>NUCLEOTIDE SEQUENCE</scope>
    <source>
        <strain evidence="2">IBT 16125</strain>
    </source>
</reference>
<gene>
    <name evidence="2" type="ORF">N7458_006026</name>
</gene>
<dbReference type="AlphaFoldDB" id="A0AAD6G1C3"/>
<dbReference type="EMBL" id="JAPVEA010000006">
    <property type="protein sequence ID" value="KAJ5449577.1"/>
    <property type="molecule type" value="Genomic_DNA"/>
</dbReference>
<dbReference type="Proteomes" id="UP001213681">
    <property type="component" value="Unassembled WGS sequence"/>
</dbReference>
<sequence>MTPDTDMLRSLASQARQFQENLKAAKKNHDRHVKVTLEYIDELQSMIRVDNTEIRVCDGMPKPLMEDPRAPILSHSPPSAP</sequence>
<reference evidence="2" key="2">
    <citation type="journal article" date="2023" name="IMA Fungus">
        <title>Comparative genomic study of the Penicillium genus elucidates a diverse pangenome and 15 lateral gene transfer events.</title>
        <authorList>
            <person name="Petersen C."/>
            <person name="Sorensen T."/>
            <person name="Nielsen M.R."/>
            <person name="Sondergaard T.E."/>
            <person name="Sorensen J.L."/>
            <person name="Fitzpatrick D.A."/>
            <person name="Frisvad J.C."/>
            <person name="Nielsen K.L."/>
        </authorList>
    </citation>
    <scope>NUCLEOTIDE SEQUENCE</scope>
    <source>
        <strain evidence="2">IBT 16125</strain>
    </source>
</reference>
<organism evidence="2 3">
    <name type="scientific">Penicillium daleae</name>
    <dbReference type="NCBI Taxonomy" id="63821"/>
    <lineage>
        <taxon>Eukaryota</taxon>
        <taxon>Fungi</taxon>
        <taxon>Dikarya</taxon>
        <taxon>Ascomycota</taxon>
        <taxon>Pezizomycotina</taxon>
        <taxon>Eurotiomycetes</taxon>
        <taxon>Eurotiomycetidae</taxon>
        <taxon>Eurotiales</taxon>
        <taxon>Aspergillaceae</taxon>
        <taxon>Penicillium</taxon>
    </lineage>
</organism>
<keyword evidence="3" id="KW-1185">Reference proteome</keyword>
<dbReference type="RefSeq" id="XP_056765112.1">
    <property type="nucleotide sequence ID" value="XM_056909408.1"/>
</dbReference>
<name>A0AAD6G1C3_9EURO</name>
<proteinExistence type="predicted"/>